<sequence>MEECMKKRTKIVCTMGPACDDEEILRQMILSGMNVARFNFSHGSHEEHHERMERVKRISHELGIPVGILLDTKGPEIRTGFLEGHAKATLEAGAHVVVTAAETSEELLGTSEHFYLDHLELPREVHEGSTILIDDGLIGLTVEKIEGQDIHCLVENGGELGEKKGVNVPNAKLSLPTITEQDRKDILFGLEEGIDFIAASFVRSAEGVNEIRKLCKENGGEHVDIFSKIECALAVYHFDDILKASDGIMVARGDLGVEVAPEVCPTIQKEIIAKCNSACKPVITATQMLDSMIRNPRPTRAEVTDVANAIDDGTDATMLSGETAAGKYPLEAVKMMASIALTTEATIPAHKPFDFSAVEPGRNIVNAAVGLAAVTTAFNVGAKAILTPTNSGKSARLVSNFRPMLPIQATTPNEWAQRKMTVYWGVEPRLNGRTVGSLAYVVDNAMAEARETGAAHKGDLVVVTAGDPAFKIDMKHSEVSTNVVYVAQVI</sequence>
<evidence type="ECO:0000256" key="11">
    <source>
        <dbReference type="ARBA" id="ARBA00022840"/>
    </source>
</evidence>
<evidence type="ECO:0000313" key="19">
    <source>
        <dbReference type="EMBL" id="HJG37247.1"/>
    </source>
</evidence>
<keyword evidence="9" id="KW-0547">Nucleotide-binding</keyword>
<comment type="pathway">
    <text evidence="3 16">Carbohydrate degradation; glycolysis; pyruvate from D-glyceraldehyde 3-phosphate: step 5/5.</text>
</comment>
<proteinExistence type="inferred from homology"/>
<feature type="domain" description="Pyruvate kinase C-terminal" evidence="18">
    <location>
        <begin position="368"/>
        <end position="469"/>
    </location>
</feature>
<dbReference type="EMBL" id="DYUZ01000022">
    <property type="protein sequence ID" value="HJG37247.1"/>
    <property type="molecule type" value="Genomic_DNA"/>
</dbReference>
<dbReference type="GO" id="GO:0004743">
    <property type="term" value="F:pyruvate kinase activity"/>
    <property type="evidence" value="ECO:0007669"/>
    <property type="project" value="UniProtKB-UniRule"/>
</dbReference>
<comment type="catalytic activity">
    <reaction evidence="16">
        <text>pyruvate + ATP = phosphoenolpyruvate + ADP + H(+)</text>
        <dbReference type="Rhea" id="RHEA:18157"/>
        <dbReference type="ChEBI" id="CHEBI:15361"/>
        <dbReference type="ChEBI" id="CHEBI:15378"/>
        <dbReference type="ChEBI" id="CHEBI:30616"/>
        <dbReference type="ChEBI" id="CHEBI:58702"/>
        <dbReference type="ChEBI" id="CHEBI:456216"/>
        <dbReference type="EC" id="2.7.1.40"/>
    </reaction>
</comment>
<keyword evidence="8" id="KW-0479">Metal-binding</keyword>
<evidence type="ECO:0000256" key="6">
    <source>
        <dbReference type="ARBA" id="ARBA00012142"/>
    </source>
</evidence>
<feature type="domain" description="Pyruvate kinase barrel" evidence="17">
    <location>
        <begin position="7"/>
        <end position="333"/>
    </location>
</feature>
<dbReference type="InterPro" id="IPR015795">
    <property type="entry name" value="Pyrv_Knase_C"/>
</dbReference>
<evidence type="ECO:0000256" key="12">
    <source>
        <dbReference type="ARBA" id="ARBA00022842"/>
    </source>
</evidence>
<evidence type="ECO:0000256" key="13">
    <source>
        <dbReference type="ARBA" id="ARBA00023152"/>
    </source>
</evidence>
<reference evidence="19" key="2">
    <citation type="submission" date="2021-09" db="EMBL/GenBank/DDBJ databases">
        <authorList>
            <person name="Gilroy R."/>
        </authorList>
    </citation>
    <scope>NUCLEOTIDE SEQUENCE</scope>
    <source>
        <strain evidence="19">ChiHjej13B12-9602</strain>
    </source>
</reference>
<dbReference type="SUPFAM" id="SSF50800">
    <property type="entry name" value="PK beta-barrel domain-like"/>
    <property type="match status" value="1"/>
</dbReference>
<dbReference type="Pfam" id="PF02887">
    <property type="entry name" value="PK_C"/>
    <property type="match status" value="1"/>
</dbReference>
<evidence type="ECO:0000256" key="10">
    <source>
        <dbReference type="ARBA" id="ARBA00022777"/>
    </source>
</evidence>
<evidence type="ECO:0000256" key="4">
    <source>
        <dbReference type="ARBA" id="ARBA00008663"/>
    </source>
</evidence>
<dbReference type="InterPro" id="IPR015793">
    <property type="entry name" value="Pyrv_Knase_brl"/>
</dbReference>
<dbReference type="InterPro" id="IPR001697">
    <property type="entry name" value="Pyr_Knase"/>
</dbReference>
<evidence type="ECO:0000259" key="17">
    <source>
        <dbReference type="Pfam" id="PF00224"/>
    </source>
</evidence>
<dbReference type="EC" id="2.7.1.40" evidence="6 15"/>
<keyword evidence="13 16" id="KW-0324">Glycolysis</keyword>
<dbReference type="PANTHER" id="PTHR11817">
    <property type="entry name" value="PYRUVATE KINASE"/>
    <property type="match status" value="1"/>
</dbReference>
<dbReference type="InterPro" id="IPR011037">
    <property type="entry name" value="Pyrv_Knase-like_insert_dom_sf"/>
</dbReference>
<evidence type="ECO:0000256" key="15">
    <source>
        <dbReference type="NCBIfam" id="TIGR01064"/>
    </source>
</evidence>
<dbReference type="InterPro" id="IPR040442">
    <property type="entry name" value="Pyrv_kinase-like_dom_sf"/>
</dbReference>
<evidence type="ECO:0000256" key="16">
    <source>
        <dbReference type="RuleBase" id="RU000504"/>
    </source>
</evidence>
<keyword evidence="12 16" id="KW-0460">Magnesium</keyword>
<organism evidence="19 20">
    <name type="scientific">Enorma phocaeensis</name>
    <dbReference type="NCBI Taxonomy" id="1871019"/>
    <lineage>
        <taxon>Bacteria</taxon>
        <taxon>Bacillati</taxon>
        <taxon>Actinomycetota</taxon>
        <taxon>Coriobacteriia</taxon>
        <taxon>Coriobacteriales</taxon>
        <taxon>Coriobacteriaceae</taxon>
        <taxon>Enorma</taxon>
    </lineage>
</organism>
<dbReference type="InterPro" id="IPR015806">
    <property type="entry name" value="Pyrv_Knase_insert_dom_sf"/>
</dbReference>
<dbReference type="PRINTS" id="PR01050">
    <property type="entry name" value="PYRUVTKNASE"/>
</dbReference>
<dbReference type="InterPro" id="IPR015813">
    <property type="entry name" value="Pyrv/PenolPyrv_kinase-like_dom"/>
</dbReference>
<dbReference type="NCBIfam" id="TIGR01064">
    <property type="entry name" value="pyruv_kin"/>
    <property type="match status" value="1"/>
</dbReference>
<comment type="similarity">
    <text evidence="4 16">Belongs to the pyruvate kinase family.</text>
</comment>
<dbReference type="Proteomes" id="UP000753256">
    <property type="component" value="Unassembled WGS sequence"/>
</dbReference>
<protein>
    <recommendedName>
        <fullName evidence="6 15">Pyruvate kinase</fullName>
        <ecNumber evidence="6 15">2.7.1.40</ecNumber>
    </recommendedName>
</protein>
<accession>A0A921LTW1</accession>
<comment type="caution">
    <text evidence="19">The sequence shown here is derived from an EMBL/GenBank/DDBJ whole genome shotgun (WGS) entry which is preliminary data.</text>
</comment>
<dbReference type="SUPFAM" id="SSF52935">
    <property type="entry name" value="PK C-terminal domain-like"/>
    <property type="match status" value="1"/>
</dbReference>
<evidence type="ECO:0000256" key="14">
    <source>
        <dbReference type="ARBA" id="ARBA00023317"/>
    </source>
</evidence>
<evidence type="ECO:0000256" key="1">
    <source>
        <dbReference type="ARBA" id="ARBA00001946"/>
    </source>
</evidence>
<dbReference type="GO" id="GO:0016301">
    <property type="term" value="F:kinase activity"/>
    <property type="evidence" value="ECO:0007669"/>
    <property type="project" value="UniProtKB-KW"/>
</dbReference>
<dbReference type="Pfam" id="PF00224">
    <property type="entry name" value="PK"/>
    <property type="match status" value="1"/>
</dbReference>
<evidence type="ECO:0000256" key="3">
    <source>
        <dbReference type="ARBA" id="ARBA00004997"/>
    </source>
</evidence>
<evidence type="ECO:0000256" key="5">
    <source>
        <dbReference type="ARBA" id="ARBA00011881"/>
    </source>
</evidence>
<keyword evidence="7 16" id="KW-0808">Transferase</keyword>
<dbReference type="GO" id="GO:0000287">
    <property type="term" value="F:magnesium ion binding"/>
    <property type="evidence" value="ECO:0007669"/>
    <property type="project" value="UniProtKB-UniRule"/>
</dbReference>
<dbReference type="AlphaFoldDB" id="A0A921LTW1"/>
<name>A0A921LTW1_9ACTN</name>
<comment type="cofactor">
    <cofactor evidence="1">
        <name>Mg(2+)</name>
        <dbReference type="ChEBI" id="CHEBI:18420"/>
    </cofactor>
</comment>
<evidence type="ECO:0000256" key="8">
    <source>
        <dbReference type="ARBA" id="ARBA00022723"/>
    </source>
</evidence>
<dbReference type="SUPFAM" id="SSF51621">
    <property type="entry name" value="Phosphoenolpyruvate/pyruvate domain"/>
    <property type="match status" value="1"/>
</dbReference>
<evidence type="ECO:0000256" key="9">
    <source>
        <dbReference type="ARBA" id="ARBA00022741"/>
    </source>
</evidence>
<dbReference type="FunFam" id="2.40.33.10:FF:000001">
    <property type="entry name" value="Pyruvate kinase"/>
    <property type="match status" value="1"/>
</dbReference>
<reference evidence="19" key="1">
    <citation type="journal article" date="2021" name="PeerJ">
        <title>Extensive microbial diversity within the chicken gut microbiome revealed by metagenomics and culture.</title>
        <authorList>
            <person name="Gilroy R."/>
            <person name="Ravi A."/>
            <person name="Getino M."/>
            <person name="Pursley I."/>
            <person name="Horton D.L."/>
            <person name="Alikhan N.F."/>
            <person name="Baker D."/>
            <person name="Gharbi K."/>
            <person name="Hall N."/>
            <person name="Watson M."/>
            <person name="Adriaenssens E.M."/>
            <person name="Foster-Nyarko E."/>
            <person name="Jarju S."/>
            <person name="Secka A."/>
            <person name="Antonio M."/>
            <person name="Oren A."/>
            <person name="Chaudhuri R.R."/>
            <person name="La Ragione R."/>
            <person name="Hildebrand F."/>
            <person name="Pallen M.J."/>
        </authorList>
    </citation>
    <scope>NUCLEOTIDE SEQUENCE</scope>
    <source>
        <strain evidence="19">ChiHjej13B12-9602</strain>
    </source>
</reference>
<dbReference type="GO" id="GO:0005524">
    <property type="term" value="F:ATP binding"/>
    <property type="evidence" value="ECO:0007669"/>
    <property type="project" value="UniProtKB-KW"/>
</dbReference>
<dbReference type="Gene3D" id="3.40.1380.20">
    <property type="entry name" value="Pyruvate kinase, C-terminal domain"/>
    <property type="match status" value="1"/>
</dbReference>
<comment type="cofactor">
    <cofactor evidence="2">
        <name>K(+)</name>
        <dbReference type="ChEBI" id="CHEBI:29103"/>
    </cofactor>
</comment>
<dbReference type="FunFam" id="3.20.20.60:FF:000025">
    <property type="entry name" value="Pyruvate kinase"/>
    <property type="match status" value="1"/>
</dbReference>
<evidence type="ECO:0000256" key="7">
    <source>
        <dbReference type="ARBA" id="ARBA00022679"/>
    </source>
</evidence>
<dbReference type="InterPro" id="IPR036918">
    <property type="entry name" value="Pyrv_Knase_C_sf"/>
</dbReference>
<evidence type="ECO:0000259" key="18">
    <source>
        <dbReference type="Pfam" id="PF02887"/>
    </source>
</evidence>
<gene>
    <name evidence="19" type="primary">pyk</name>
    <name evidence="19" type="ORF">K8V70_05230</name>
</gene>
<evidence type="ECO:0000313" key="20">
    <source>
        <dbReference type="Proteomes" id="UP000753256"/>
    </source>
</evidence>
<keyword evidence="11" id="KW-0067">ATP-binding</keyword>
<dbReference type="Gene3D" id="3.20.20.60">
    <property type="entry name" value="Phosphoenolpyruvate-binding domains"/>
    <property type="match status" value="1"/>
</dbReference>
<dbReference type="NCBIfam" id="NF004978">
    <property type="entry name" value="PRK06354.1"/>
    <property type="match status" value="1"/>
</dbReference>
<comment type="subunit">
    <text evidence="5">Homotetramer.</text>
</comment>
<evidence type="ECO:0000256" key="2">
    <source>
        <dbReference type="ARBA" id="ARBA00001958"/>
    </source>
</evidence>
<keyword evidence="10 16" id="KW-0418">Kinase</keyword>
<dbReference type="GO" id="GO:0030955">
    <property type="term" value="F:potassium ion binding"/>
    <property type="evidence" value="ECO:0007669"/>
    <property type="project" value="UniProtKB-UniRule"/>
</dbReference>
<dbReference type="NCBIfam" id="NF004491">
    <property type="entry name" value="PRK05826.1"/>
    <property type="match status" value="1"/>
</dbReference>
<dbReference type="Gene3D" id="2.40.33.10">
    <property type="entry name" value="PK beta-barrel domain-like"/>
    <property type="match status" value="1"/>
</dbReference>
<keyword evidence="14 19" id="KW-0670">Pyruvate</keyword>